<keyword evidence="3" id="KW-1185">Reference proteome</keyword>
<dbReference type="Proteomes" id="UP001596161">
    <property type="component" value="Unassembled WGS sequence"/>
</dbReference>
<sequence length="155" mass="17228">MKKLLIIIILLWASGSSYACKCVSYKHLIEASKAYDYIMVGQLIKVTKVDSTTSPDKSFGLKGKFVVSKRIKGVLEQDTLEIKGGNGVDCLYNLNELNKNTQYLVLLTKDKSLVSCGFTVFPIQNGTVTGRITKSKKQEIPLDQAAYEIKKKNKS</sequence>
<evidence type="ECO:0000313" key="2">
    <source>
        <dbReference type="EMBL" id="MFC5271298.1"/>
    </source>
</evidence>
<dbReference type="RefSeq" id="WP_378017663.1">
    <property type="nucleotide sequence ID" value="NZ_JBHSKT010000006.1"/>
</dbReference>
<protein>
    <recommendedName>
        <fullName evidence="4">Tissue inhibitor of metalloproteinase</fullName>
    </recommendedName>
</protein>
<evidence type="ECO:0000313" key="3">
    <source>
        <dbReference type="Proteomes" id="UP001596161"/>
    </source>
</evidence>
<accession>A0ABW0EA92</accession>
<gene>
    <name evidence="2" type="ORF">ACFPIB_11800</name>
</gene>
<dbReference type="EMBL" id="JBHSKT010000006">
    <property type="protein sequence ID" value="MFC5271298.1"/>
    <property type="molecule type" value="Genomic_DNA"/>
</dbReference>
<feature type="chain" id="PRO_5045377919" description="Tissue inhibitor of metalloproteinase" evidence="1">
    <location>
        <begin position="20"/>
        <end position="155"/>
    </location>
</feature>
<reference evidence="3" key="1">
    <citation type="journal article" date="2019" name="Int. J. Syst. Evol. Microbiol.">
        <title>The Global Catalogue of Microorganisms (GCM) 10K type strain sequencing project: providing services to taxonomists for standard genome sequencing and annotation.</title>
        <authorList>
            <consortium name="The Broad Institute Genomics Platform"/>
            <consortium name="The Broad Institute Genome Sequencing Center for Infectious Disease"/>
            <person name="Wu L."/>
            <person name="Ma J."/>
        </authorList>
    </citation>
    <scope>NUCLEOTIDE SEQUENCE [LARGE SCALE GENOMIC DNA]</scope>
    <source>
        <strain evidence="3">KACC 12602</strain>
    </source>
</reference>
<feature type="signal peptide" evidence="1">
    <location>
        <begin position="1"/>
        <end position="19"/>
    </location>
</feature>
<dbReference type="PROSITE" id="PS51257">
    <property type="entry name" value="PROKAR_LIPOPROTEIN"/>
    <property type="match status" value="1"/>
</dbReference>
<evidence type="ECO:0000256" key="1">
    <source>
        <dbReference type="SAM" id="SignalP"/>
    </source>
</evidence>
<keyword evidence="1" id="KW-0732">Signal</keyword>
<proteinExistence type="predicted"/>
<name>A0ABW0EA92_9BACT</name>
<organism evidence="2 3">
    <name type="scientific">Adhaeribacter terreus</name>
    <dbReference type="NCBI Taxonomy" id="529703"/>
    <lineage>
        <taxon>Bacteria</taxon>
        <taxon>Pseudomonadati</taxon>
        <taxon>Bacteroidota</taxon>
        <taxon>Cytophagia</taxon>
        <taxon>Cytophagales</taxon>
        <taxon>Hymenobacteraceae</taxon>
        <taxon>Adhaeribacter</taxon>
    </lineage>
</organism>
<comment type="caution">
    <text evidence="2">The sequence shown here is derived from an EMBL/GenBank/DDBJ whole genome shotgun (WGS) entry which is preliminary data.</text>
</comment>
<evidence type="ECO:0008006" key="4">
    <source>
        <dbReference type="Google" id="ProtNLM"/>
    </source>
</evidence>